<dbReference type="AlphaFoldDB" id="A0A4Q9DWD9"/>
<feature type="compositionally biased region" description="Low complexity" evidence="1">
    <location>
        <begin position="342"/>
        <end position="356"/>
    </location>
</feature>
<evidence type="ECO:0000259" key="2">
    <source>
        <dbReference type="PROSITE" id="PS51272"/>
    </source>
</evidence>
<feature type="domain" description="SLH" evidence="2">
    <location>
        <begin position="580"/>
        <end position="639"/>
    </location>
</feature>
<gene>
    <name evidence="3" type="ORF">EYB31_02495</name>
</gene>
<feature type="domain" description="SLH" evidence="2">
    <location>
        <begin position="711"/>
        <end position="770"/>
    </location>
</feature>
<sequence>MAGNPLTLTATGDRQSATGAVYGDERYVPLSWKSSEGSEKAGPFILSGGSYFSTYTPSVEGTYTVSALFSRQSWDGNNWNDTSDQSNATTTVTVIAASGQPTLADASKNVVSANPSSVFVGDTVTLTAAGDRQTVTGIVYGDERYVPVGWTSTESGKMGTFSKSGNDYTSDYTPSSIGSYTVTVDYKKETWNVTEWVYGNYVDKKTITVNATPVTAVFADASKNSITANPSSVIIGGTTTLTAAGDRQTVAGRVYGDERYVPASWTSTESGKTGVFSQNGNDYTSSYTPSSLGSYTVTVSFKKEMWNVTEWVYSNDIDEKTITITARILQSSSGGNGGNSGNTGSASSSDSSSESSVIVQVNGKSENAGTATSSKRDGQSVLTIVVDPKKLSAKLAEEGQHALVTIPVDSQSDVVIGELTGQMIKEMENQQAVFEIKTPLAAYTVPALQINMDAIAGQFGGSPSLQDIHVQIEIAAPTAAVMKAITDAANKGSFSVAVPPVTFTIKATYENKTIEVSSFNAYVERTIAIPDGIDPGKITTGVVMDADGTVRHVPTRVVVQDGKYYAKLNSLTNSTYALVWNPQEYSDVAAHWAKQPVNDIGSRMVVSGTGDNLFNPDRDITRGEFAAIIVRGLALKVENGTTSFSDVKAADWYSGAIRTAAAYRLISGFEDGTFRPNESTTREQAMMIIARAMEITGLRDTLSASSTDAKLRSYTDAANISPWAQSSVADSLAAGIMTGRTSAELAPKANMTRAEVAVIIQRLLRISGLI</sequence>
<dbReference type="OrthoDB" id="663332at2"/>
<feature type="domain" description="SLH" evidence="2">
    <location>
        <begin position="640"/>
        <end position="703"/>
    </location>
</feature>
<dbReference type="InterPro" id="IPR051465">
    <property type="entry name" value="Cell_Envelope_Struct_Comp"/>
</dbReference>
<protein>
    <submittedName>
        <fullName evidence="3">S-layer homology domain-containing protein</fullName>
    </submittedName>
</protein>
<dbReference type="Proteomes" id="UP000293142">
    <property type="component" value="Unassembled WGS sequence"/>
</dbReference>
<dbReference type="PROSITE" id="PS51272">
    <property type="entry name" value="SLH"/>
    <property type="match status" value="3"/>
</dbReference>
<dbReference type="InterPro" id="IPR001119">
    <property type="entry name" value="SLH_dom"/>
</dbReference>
<organism evidence="3 4">
    <name type="scientific">Paenibacillus thalictri</name>
    <dbReference type="NCBI Taxonomy" id="2527873"/>
    <lineage>
        <taxon>Bacteria</taxon>
        <taxon>Bacillati</taxon>
        <taxon>Bacillota</taxon>
        <taxon>Bacilli</taxon>
        <taxon>Bacillales</taxon>
        <taxon>Paenibacillaceae</taxon>
        <taxon>Paenibacillus</taxon>
    </lineage>
</organism>
<accession>A0A4Q9DWD9</accession>
<evidence type="ECO:0000256" key="1">
    <source>
        <dbReference type="SAM" id="MobiDB-lite"/>
    </source>
</evidence>
<proteinExistence type="predicted"/>
<feature type="region of interest" description="Disordered" evidence="1">
    <location>
        <begin position="330"/>
        <end position="374"/>
    </location>
</feature>
<evidence type="ECO:0000313" key="3">
    <source>
        <dbReference type="EMBL" id="TBL81384.1"/>
    </source>
</evidence>
<feature type="compositionally biased region" description="Polar residues" evidence="1">
    <location>
        <begin position="357"/>
        <end position="373"/>
    </location>
</feature>
<dbReference type="PANTHER" id="PTHR43308">
    <property type="entry name" value="OUTER MEMBRANE PROTEIN ALPHA-RELATED"/>
    <property type="match status" value="1"/>
</dbReference>
<dbReference type="Pfam" id="PF00395">
    <property type="entry name" value="SLH"/>
    <property type="match status" value="3"/>
</dbReference>
<dbReference type="EMBL" id="SIRE01000003">
    <property type="protein sequence ID" value="TBL81384.1"/>
    <property type="molecule type" value="Genomic_DNA"/>
</dbReference>
<dbReference type="PANTHER" id="PTHR43308:SF5">
    <property type="entry name" value="S-LAYER PROTEIN _ PEPTIDOGLYCAN ENDO-BETA-N-ACETYLGLUCOSAMINIDASE"/>
    <property type="match status" value="1"/>
</dbReference>
<reference evidence="3 4" key="1">
    <citation type="submission" date="2019-02" db="EMBL/GenBank/DDBJ databases">
        <title>Paenibacillus sp. nov., isolated from surface-sterilized tissue of Thalictrum simplex L.</title>
        <authorList>
            <person name="Tuo L."/>
        </authorList>
    </citation>
    <scope>NUCLEOTIDE SEQUENCE [LARGE SCALE GENOMIC DNA]</scope>
    <source>
        <strain evidence="3 4">N2SHLJ1</strain>
    </source>
</reference>
<name>A0A4Q9DWD9_9BACL</name>
<comment type="caution">
    <text evidence="3">The sequence shown here is derived from an EMBL/GenBank/DDBJ whole genome shotgun (WGS) entry which is preliminary data.</text>
</comment>
<evidence type="ECO:0000313" key="4">
    <source>
        <dbReference type="Proteomes" id="UP000293142"/>
    </source>
</evidence>
<keyword evidence="4" id="KW-1185">Reference proteome</keyword>